<organism evidence="5">
    <name type="scientific">uncultured Geobacter sp</name>
    <dbReference type="NCBI Taxonomy" id="186741"/>
    <lineage>
        <taxon>Bacteria</taxon>
        <taxon>Pseudomonadati</taxon>
        <taxon>Thermodesulfobacteriota</taxon>
        <taxon>Desulfuromonadia</taxon>
        <taxon>Geobacterales</taxon>
        <taxon>Geobacteraceae</taxon>
        <taxon>Geobacter</taxon>
        <taxon>environmental samples</taxon>
    </lineage>
</organism>
<evidence type="ECO:0000256" key="3">
    <source>
        <dbReference type="ARBA" id="ARBA00022679"/>
    </source>
</evidence>
<dbReference type="EMBL" id="KF116905">
    <property type="protein sequence ID" value="AIA84154.1"/>
    <property type="molecule type" value="Genomic_DNA"/>
</dbReference>
<comment type="similarity">
    <text evidence="1">Belongs to the glycosyltransferase 2 family.</text>
</comment>
<dbReference type="Pfam" id="PF00535">
    <property type="entry name" value="Glycos_transf_2"/>
    <property type="match status" value="1"/>
</dbReference>
<dbReference type="AlphaFoldDB" id="A0A060BMN0"/>
<name>A0A060BMN0_9BACT</name>
<evidence type="ECO:0000256" key="1">
    <source>
        <dbReference type="ARBA" id="ARBA00006739"/>
    </source>
</evidence>
<dbReference type="InterPro" id="IPR001173">
    <property type="entry name" value="Glyco_trans_2-like"/>
</dbReference>
<evidence type="ECO:0000259" key="4">
    <source>
        <dbReference type="Pfam" id="PF00535"/>
    </source>
</evidence>
<dbReference type="InterPro" id="IPR029044">
    <property type="entry name" value="Nucleotide-diphossugar_trans"/>
</dbReference>
<dbReference type="PANTHER" id="PTHR43179:SF12">
    <property type="entry name" value="GALACTOFURANOSYLTRANSFERASE GLFT2"/>
    <property type="match status" value="1"/>
</dbReference>
<dbReference type="GO" id="GO:0016757">
    <property type="term" value="F:glycosyltransferase activity"/>
    <property type="evidence" value="ECO:0007669"/>
    <property type="project" value="UniProtKB-KW"/>
</dbReference>
<evidence type="ECO:0000256" key="2">
    <source>
        <dbReference type="ARBA" id="ARBA00022676"/>
    </source>
</evidence>
<dbReference type="SUPFAM" id="SSF53448">
    <property type="entry name" value="Nucleotide-diphospho-sugar transferases"/>
    <property type="match status" value="1"/>
</dbReference>
<keyword evidence="3" id="KW-0808">Transferase</keyword>
<dbReference type="PANTHER" id="PTHR43179">
    <property type="entry name" value="RHAMNOSYLTRANSFERASE WBBL"/>
    <property type="match status" value="1"/>
</dbReference>
<dbReference type="Gene3D" id="3.90.550.10">
    <property type="entry name" value="Spore Coat Polysaccharide Biosynthesis Protein SpsA, Chain A"/>
    <property type="match status" value="1"/>
</dbReference>
<evidence type="ECO:0000313" key="5">
    <source>
        <dbReference type="EMBL" id="AIA84154.1"/>
    </source>
</evidence>
<accession>A0A060BMN0</accession>
<reference evidence="5" key="1">
    <citation type="journal article" date="2013" name="Environ. Microbiol.">
        <title>Seasonally variable intestinal metagenomes of the red palm weevil (Rhynchophorus ferrugineus).</title>
        <authorList>
            <person name="Jia S."/>
            <person name="Zhang X."/>
            <person name="Zhang G."/>
            <person name="Yin A."/>
            <person name="Zhang S."/>
            <person name="Li F."/>
            <person name="Wang L."/>
            <person name="Zhao D."/>
            <person name="Yun Q."/>
            <person name="Tala"/>
            <person name="Wang J."/>
            <person name="Sun G."/>
            <person name="Baabdullah M."/>
            <person name="Yu X."/>
            <person name="Hu S."/>
            <person name="Al-Mssallem I.S."/>
            <person name="Yu J."/>
        </authorList>
    </citation>
    <scope>NUCLEOTIDE SEQUENCE</scope>
</reference>
<protein>
    <submittedName>
        <fullName evidence="5">Glycos_transf_2</fullName>
    </submittedName>
</protein>
<keyword evidence="2" id="KW-0328">Glycosyltransferase</keyword>
<feature type="domain" description="Glycosyltransferase 2-like" evidence="4">
    <location>
        <begin position="3"/>
        <end position="112"/>
    </location>
</feature>
<proteinExistence type="inferred from homology"/>
<sequence>MAAVESVRAGDYLNLDILVVDNGRPQNSPAALLPASVDYIATGSNLGYAGGNNLGIRRLLQRGVDWILLLNPDARLEPTTLSGLLSAADEVRDAGFIGPRLLHGDNPERIQSDGGRIDFGRIAAPVHHHAGARAADHPARRTEVDYVTGACLLI</sequence>
<feature type="non-terminal residue" evidence="5">
    <location>
        <position position="154"/>
    </location>
</feature>